<sequence length="203" mass="22580">MSRIILAHGNFRGTERSGLKWFWQKTAGPQEPPRGVVVEAGVPPQERVDRLPLPEILFARHYHAFADLPDDPELMSALLAWARSPDFLRDLPRQSARRFLARAQGAAGSVEEQCLTAFFKVLHSEITRRMYLEGARHREGVVGIRLRLRDPATAGSAAQALVSDDAHGLGPGIYPLNAVPENPEPGREHPFIIQIVTKKDLSQ</sequence>
<keyword evidence="2" id="KW-1185">Reference proteome</keyword>
<organism evidence="1 2">
    <name type="scientific">Acidithiobacillus caldus (strain SM-1)</name>
    <dbReference type="NCBI Taxonomy" id="990288"/>
    <lineage>
        <taxon>Bacteria</taxon>
        <taxon>Pseudomonadati</taxon>
        <taxon>Pseudomonadota</taxon>
        <taxon>Acidithiobacillia</taxon>
        <taxon>Acidithiobacillales</taxon>
        <taxon>Acidithiobacillaceae</taxon>
        <taxon>Acidithiobacillus</taxon>
    </lineage>
</organism>
<reference evidence="1 2" key="1">
    <citation type="journal article" date="2011" name="J. Genet. Genomics">
        <title>Unraveling the Acidithiobacillus caldus complete genome and its central metabolisms for carbon assimilation.</title>
        <authorList>
            <person name="You X.Y."/>
            <person name="Guo X."/>
            <person name="Zheng H.J."/>
            <person name="Zhang M.J."/>
            <person name="Liu L.J."/>
            <person name="Zhu Y.Q."/>
            <person name="Zhu B."/>
            <person name="Wang S.Y."/>
            <person name="Zhao G.P."/>
            <person name="Poetsch A."/>
            <person name="Jiang C.Y."/>
            <person name="Liu S.J."/>
        </authorList>
    </citation>
    <scope>NUCLEOTIDE SEQUENCE [LARGE SCALE GENOMIC DNA]</scope>
    <source>
        <strain evidence="1 2">SM-1</strain>
    </source>
</reference>
<accession>F9ZS17</accession>
<evidence type="ECO:0000313" key="2">
    <source>
        <dbReference type="Proteomes" id="UP000006135"/>
    </source>
</evidence>
<dbReference type="AlphaFoldDB" id="F9ZS17"/>
<dbReference type="Proteomes" id="UP000006135">
    <property type="component" value="Chromosome"/>
</dbReference>
<dbReference type="EMBL" id="CP002573">
    <property type="protein sequence ID" value="AEK58826.1"/>
    <property type="molecule type" value="Genomic_DNA"/>
</dbReference>
<protein>
    <submittedName>
        <fullName evidence="1">Uncharacterized protein</fullName>
    </submittedName>
</protein>
<gene>
    <name evidence="1" type="ordered locus">Atc_2178</name>
</gene>
<dbReference type="STRING" id="990288.Atc_2178"/>
<name>F9ZS17_ACICS</name>
<evidence type="ECO:0000313" key="1">
    <source>
        <dbReference type="EMBL" id="AEK58826.1"/>
    </source>
</evidence>
<dbReference type="KEGG" id="acu:Atc_2178"/>
<proteinExistence type="predicted"/>
<dbReference type="HOGENOM" id="CLU_1458305_0_0_6"/>